<dbReference type="AlphaFoldDB" id="A0A5C3QSI5"/>
<organism evidence="1 2">
    <name type="scientific">Pterulicium gracile</name>
    <dbReference type="NCBI Taxonomy" id="1884261"/>
    <lineage>
        <taxon>Eukaryota</taxon>
        <taxon>Fungi</taxon>
        <taxon>Dikarya</taxon>
        <taxon>Basidiomycota</taxon>
        <taxon>Agaricomycotina</taxon>
        <taxon>Agaricomycetes</taxon>
        <taxon>Agaricomycetidae</taxon>
        <taxon>Agaricales</taxon>
        <taxon>Pleurotineae</taxon>
        <taxon>Pterulaceae</taxon>
        <taxon>Pterulicium</taxon>
    </lineage>
</organism>
<sequence>MRLEDGEDVGMGDVDVDGVDVDVEDVLGEASFRFLLLSSSLPKLERLRLDHCLGASPAGMHMEMLKQVVVSLSTADNHWQLAWAIQIINRAPNLENLEIRNVCASLYMDEVTGSPHIDWSQLPNLRTLSLSSRNLANEVPLMDIVNILAQVPTLETFKCNNIGVYDTFAWISSARSDEDFLDFTREWPPRRALPLLHTLKICSRLLDVLPLHVIFLHLFSMPRTVYHAVDVGYGMGETLGSTSYRSSGAYEGSDIAADLKVTNGAPLLQSEERRLLGDRFFEYLTQIASGASEEVNSGGIQHKLPNLDRLDLKACIRRDVTDGQLGGLIRARLGKEFKDVKLELNRKNAFLKAHVLDATAIEEWIGQEKFEGSLTVV</sequence>
<reference evidence="1 2" key="1">
    <citation type="journal article" date="2019" name="Nat. Ecol. Evol.">
        <title>Megaphylogeny resolves global patterns of mushroom evolution.</title>
        <authorList>
            <person name="Varga T."/>
            <person name="Krizsan K."/>
            <person name="Foldi C."/>
            <person name="Dima B."/>
            <person name="Sanchez-Garcia M."/>
            <person name="Sanchez-Ramirez S."/>
            <person name="Szollosi G.J."/>
            <person name="Szarkandi J.G."/>
            <person name="Papp V."/>
            <person name="Albert L."/>
            <person name="Andreopoulos W."/>
            <person name="Angelini C."/>
            <person name="Antonin V."/>
            <person name="Barry K.W."/>
            <person name="Bougher N.L."/>
            <person name="Buchanan P."/>
            <person name="Buyck B."/>
            <person name="Bense V."/>
            <person name="Catcheside P."/>
            <person name="Chovatia M."/>
            <person name="Cooper J."/>
            <person name="Damon W."/>
            <person name="Desjardin D."/>
            <person name="Finy P."/>
            <person name="Geml J."/>
            <person name="Haridas S."/>
            <person name="Hughes K."/>
            <person name="Justo A."/>
            <person name="Karasinski D."/>
            <person name="Kautmanova I."/>
            <person name="Kiss B."/>
            <person name="Kocsube S."/>
            <person name="Kotiranta H."/>
            <person name="LaButti K.M."/>
            <person name="Lechner B.E."/>
            <person name="Liimatainen K."/>
            <person name="Lipzen A."/>
            <person name="Lukacs Z."/>
            <person name="Mihaltcheva S."/>
            <person name="Morgado L.N."/>
            <person name="Niskanen T."/>
            <person name="Noordeloos M.E."/>
            <person name="Ohm R.A."/>
            <person name="Ortiz-Santana B."/>
            <person name="Ovrebo C."/>
            <person name="Racz N."/>
            <person name="Riley R."/>
            <person name="Savchenko A."/>
            <person name="Shiryaev A."/>
            <person name="Soop K."/>
            <person name="Spirin V."/>
            <person name="Szebenyi C."/>
            <person name="Tomsovsky M."/>
            <person name="Tulloss R.E."/>
            <person name="Uehling J."/>
            <person name="Grigoriev I.V."/>
            <person name="Vagvolgyi C."/>
            <person name="Papp T."/>
            <person name="Martin F.M."/>
            <person name="Miettinen O."/>
            <person name="Hibbett D.S."/>
            <person name="Nagy L.G."/>
        </authorList>
    </citation>
    <scope>NUCLEOTIDE SEQUENCE [LARGE SCALE GENOMIC DNA]</scope>
    <source>
        <strain evidence="1 2">CBS 309.79</strain>
    </source>
</reference>
<name>A0A5C3QSI5_9AGAR</name>
<dbReference type="SUPFAM" id="SSF52047">
    <property type="entry name" value="RNI-like"/>
    <property type="match status" value="1"/>
</dbReference>
<dbReference type="InterPro" id="IPR032675">
    <property type="entry name" value="LRR_dom_sf"/>
</dbReference>
<keyword evidence="2" id="KW-1185">Reference proteome</keyword>
<gene>
    <name evidence="1" type="ORF">BDV98DRAFT_589682</name>
</gene>
<evidence type="ECO:0000313" key="1">
    <source>
        <dbReference type="EMBL" id="TFL04956.1"/>
    </source>
</evidence>
<evidence type="ECO:0000313" key="2">
    <source>
        <dbReference type="Proteomes" id="UP000305067"/>
    </source>
</evidence>
<protein>
    <recommendedName>
        <fullName evidence="3">F-box domain-containing protein</fullName>
    </recommendedName>
</protein>
<accession>A0A5C3QSI5</accession>
<dbReference type="Proteomes" id="UP000305067">
    <property type="component" value="Unassembled WGS sequence"/>
</dbReference>
<evidence type="ECO:0008006" key="3">
    <source>
        <dbReference type="Google" id="ProtNLM"/>
    </source>
</evidence>
<proteinExistence type="predicted"/>
<dbReference type="EMBL" id="ML178817">
    <property type="protein sequence ID" value="TFL04956.1"/>
    <property type="molecule type" value="Genomic_DNA"/>
</dbReference>
<dbReference type="Gene3D" id="3.80.10.10">
    <property type="entry name" value="Ribonuclease Inhibitor"/>
    <property type="match status" value="1"/>
</dbReference>